<evidence type="ECO:0000259" key="7">
    <source>
        <dbReference type="Pfam" id="PF14322"/>
    </source>
</evidence>
<evidence type="ECO:0000313" key="9">
    <source>
        <dbReference type="Proteomes" id="UP000198942"/>
    </source>
</evidence>
<keyword evidence="3" id="KW-0732">Signal</keyword>
<reference evidence="9" key="1">
    <citation type="submission" date="2016-10" db="EMBL/GenBank/DDBJ databases">
        <authorList>
            <person name="Varghese N."/>
            <person name="Submissions S."/>
        </authorList>
    </citation>
    <scope>NUCLEOTIDE SEQUENCE [LARGE SCALE GENOMIC DNA]</scope>
    <source>
        <strain evidence="9">Gh-48</strain>
    </source>
</reference>
<evidence type="ECO:0000259" key="6">
    <source>
        <dbReference type="Pfam" id="PF07980"/>
    </source>
</evidence>
<name>A0A1H8TXY1_9SPHI</name>
<evidence type="ECO:0000313" key="8">
    <source>
        <dbReference type="EMBL" id="SEO95761.1"/>
    </source>
</evidence>
<evidence type="ECO:0000256" key="4">
    <source>
        <dbReference type="ARBA" id="ARBA00023136"/>
    </source>
</evidence>
<evidence type="ECO:0000256" key="1">
    <source>
        <dbReference type="ARBA" id="ARBA00004442"/>
    </source>
</evidence>
<dbReference type="Gene3D" id="1.25.40.390">
    <property type="match status" value="1"/>
</dbReference>
<dbReference type="RefSeq" id="WP_091220646.1">
    <property type="nucleotide sequence ID" value="NZ_FOCL01000017.1"/>
</dbReference>
<dbReference type="Proteomes" id="UP000198942">
    <property type="component" value="Unassembled WGS sequence"/>
</dbReference>
<dbReference type="SUPFAM" id="SSF48452">
    <property type="entry name" value="TPR-like"/>
    <property type="match status" value="1"/>
</dbReference>
<dbReference type="GO" id="GO:0009279">
    <property type="term" value="C:cell outer membrane"/>
    <property type="evidence" value="ECO:0007669"/>
    <property type="project" value="UniProtKB-SubCell"/>
</dbReference>
<sequence>MKAKKQIIYITAIVLLFSSCKKFLDQTPVSTATDETTWKTEGDANAGVAASYSLLRSAFNASIAYYSYGDLTSGEFLTAEDPSFSNVLNMRWGTAVQSSFTYDPLLKLRIYTPFYTAVAQSNRCLNYIGNMPASAFTGDNAASQTAAKNRYLGEAYFTRAFAYFIMCRVWGDVPLVLENTEATVSQQYGRTSQATVLKQAIADLTKATQYLNLRDNSSTDRAVRADKGAAYALLAHIYAWMSDYDSCNAACDAVINSGSYSLMSAASFMDIYKGQSQESIFEIAQNNISESSDANAYYTLAGSTLTAPYIKRTVPAWVVDGSKVVSLYTDTNDVRLKKGFIQVSSGTTSYYECIKYVNVQNVNGNANYQVSLNNIIIFRLADIELLKAEALCAKSAADYGTALSLVNKVRAARNAASITGVAGADVLQTVEDERGRELFLEGHRFYDLVRLERLNHLQQFDNISPGEFAAGKYYWPLDPTLFINNSQLTQTSFWLGKVMN</sequence>
<keyword evidence="5" id="KW-0998">Cell outer membrane</keyword>
<dbReference type="OrthoDB" id="9773740at2"/>
<dbReference type="STRING" id="551995.SAMN05192574_11748"/>
<organism evidence="8 9">
    <name type="scientific">Mucilaginibacter gossypiicola</name>
    <dbReference type="NCBI Taxonomy" id="551995"/>
    <lineage>
        <taxon>Bacteria</taxon>
        <taxon>Pseudomonadati</taxon>
        <taxon>Bacteroidota</taxon>
        <taxon>Sphingobacteriia</taxon>
        <taxon>Sphingobacteriales</taxon>
        <taxon>Sphingobacteriaceae</taxon>
        <taxon>Mucilaginibacter</taxon>
    </lineage>
</organism>
<evidence type="ECO:0000256" key="2">
    <source>
        <dbReference type="ARBA" id="ARBA00006275"/>
    </source>
</evidence>
<comment type="subcellular location">
    <subcellularLocation>
        <location evidence="1">Cell outer membrane</location>
    </subcellularLocation>
</comment>
<dbReference type="Pfam" id="PF14322">
    <property type="entry name" value="SusD-like_3"/>
    <property type="match status" value="1"/>
</dbReference>
<dbReference type="AlphaFoldDB" id="A0A1H8TXY1"/>
<feature type="domain" description="SusD-like N-terminal" evidence="7">
    <location>
        <begin position="53"/>
        <end position="238"/>
    </location>
</feature>
<keyword evidence="9" id="KW-1185">Reference proteome</keyword>
<proteinExistence type="inferred from homology"/>
<comment type="similarity">
    <text evidence="2">Belongs to the SusD family.</text>
</comment>
<dbReference type="InterPro" id="IPR033985">
    <property type="entry name" value="SusD-like_N"/>
</dbReference>
<gene>
    <name evidence="8" type="ORF">SAMN05192574_11748</name>
</gene>
<dbReference type="CDD" id="cd08977">
    <property type="entry name" value="SusD"/>
    <property type="match status" value="1"/>
</dbReference>
<evidence type="ECO:0000256" key="3">
    <source>
        <dbReference type="ARBA" id="ARBA00022729"/>
    </source>
</evidence>
<dbReference type="InterPro" id="IPR012944">
    <property type="entry name" value="SusD_RagB_dom"/>
</dbReference>
<feature type="domain" description="RagB/SusD" evidence="6">
    <location>
        <begin position="346"/>
        <end position="455"/>
    </location>
</feature>
<protein>
    <submittedName>
        <fullName evidence="8">Starch-binding associating with outer membrane</fullName>
    </submittedName>
</protein>
<dbReference type="PROSITE" id="PS51257">
    <property type="entry name" value="PROKAR_LIPOPROTEIN"/>
    <property type="match status" value="1"/>
</dbReference>
<accession>A0A1H8TXY1</accession>
<dbReference type="EMBL" id="FOCL01000017">
    <property type="protein sequence ID" value="SEO95761.1"/>
    <property type="molecule type" value="Genomic_DNA"/>
</dbReference>
<dbReference type="InterPro" id="IPR011990">
    <property type="entry name" value="TPR-like_helical_dom_sf"/>
</dbReference>
<keyword evidence="4" id="KW-0472">Membrane</keyword>
<evidence type="ECO:0000256" key="5">
    <source>
        <dbReference type="ARBA" id="ARBA00023237"/>
    </source>
</evidence>
<dbReference type="Pfam" id="PF07980">
    <property type="entry name" value="SusD_RagB"/>
    <property type="match status" value="1"/>
</dbReference>